<feature type="non-terminal residue" evidence="1">
    <location>
        <position position="1"/>
    </location>
</feature>
<proteinExistence type="predicted"/>
<gene>
    <name evidence="1" type="ORF">GKC44_07095</name>
</gene>
<dbReference type="GO" id="GO:0005524">
    <property type="term" value="F:ATP binding"/>
    <property type="evidence" value="ECO:0007669"/>
    <property type="project" value="UniProtKB-KW"/>
</dbReference>
<dbReference type="Proteomes" id="UP000491237">
    <property type="component" value="Unassembled WGS sequence"/>
</dbReference>
<keyword evidence="1" id="KW-0067">ATP-binding</keyword>
<name>A0A844EE70_9LACO</name>
<evidence type="ECO:0000313" key="2">
    <source>
        <dbReference type="Proteomes" id="UP000491237"/>
    </source>
</evidence>
<evidence type="ECO:0000313" key="1">
    <source>
        <dbReference type="EMBL" id="MSE21012.1"/>
    </source>
</evidence>
<organism evidence="1 2">
    <name type="scientific">Lentilactobacillus parabuchneri</name>
    <dbReference type="NCBI Taxonomy" id="152331"/>
    <lineage>
        <taxon>Bacteria</taxon>
        <taxon>Bacillati</taxon>
        <taxon>Bacillota</taxon>
        <taxon>Bacilli</taxon>
        <taxon>Lactobacillales</taxon>
        <taxon>Lactobacillaceae</taxon>
        <taxon>Lentilactobacillus</taxon>
    </lineage>
</organism>
<dbReference type="EMBL" id="WKKY01000234">
    <property type="protein sequence ID" value="MSE21012.1"/>
    <property type="molecule type" value="Genomic_DNA"/>
</dbReference>
<sequence length="45" mass="4928">LTWAVLIVVVFFCLVNVSGHSLEHVIDNPVSIVHPSHTLHLPGTE</sequence>
<dbReference type="AlphaFoldDB" id="A0A844EE70"/>
<reference evidence="1 2" key="1">
    <citation type="submission" date="2019-11" db="EMBL/GenBank/DDBJ databases">
        <title>Draft Genome Sequence of Plant Growth-Promoting Rhizosphere-Associated Bacteria.</title>
        <authorList>
            <person name="Vasilyev I.Y."/>
            <person name="Radchenko V."/>
            <person name="Ilnitskaya E.V."/>
        </authorList>
    </citation>
    <scope>NUCLEOTIDE SEQUENCE [LARGE SCALE GENOMIC DNA]</scope>
    <source>
        <strain evidence="1 2">VRA_07sq_f</strain>
    </source>
</reference>
<keyword evidence="1" id="KW-0547">Nucleotide-binding</keyword>
<accession>A0A844EE70</accession>
<comment type="caution">
    <text evidence="1">The sequence shown here is derived from an EMBL/GenBank/DDBJ whole genome shotgun (WGS) entry which is preliminary data.</text>
</comment>
<protein>
    <submittedName>
        <fullName evidence="1">ABC transporter ATP-binding protein</fullName>
    </submittedName>
</protein>